<dbReference type="PANTHER" id="PTHR11358">
    <property type="entry name" value="ARGINASE/AGMATINASE"/>
    <property type="match status" value="1"/>
</dbReference>
<organism evidence="4 5">
    <name type="scientific">Nonomuraea zeae</name>
    <dbReference type="NCBI Taxonomy" id="1642303"/>
    <lineage>
        <taxon>Bacteria</taxon>
        <taxon>Bacillati</taxon>
        <taxon>Actinomycetota</taxon>
        <taxon>Actinomycetes</taxon>
        <taxon>Streptosporangiales</taxon>
        <taxon>Streptosporangiaceae</taxon>
        <taxon>Nonomuraea</taxon>
    </lineage>
</organism>
<dbReference type="InterPro" id="IPR006035">
    <property type="entry name" value="Ureohydrolase"/>
</dbReference>
<keyword evidence="1" id="KW-0479">Metal-binding</keyword>
<dbReference type="Pfam" id="PF00491">
    <property type="entry name" value="Arginase"/>
    <property type="match status" value="2"/>
</dbReference>
<dbReference type="EMBL" id="VCKX01000236">
    <property type="protein sequence ID" value="TMR24747.1"/>
    <property type="molecule type" value="Genomic_DNA"/>
</dbReference>
<comment type="caution">
    <text evidence="4">The sequence shown here is derived from an EMBL/GenBank/DDBJ whole genome shotgun (WGS) entry which is preliminary data.</text>
</comment>
<keyword evidence="5" id="KW-1185">Reference proteome</keyword>
<dbReference type="GO" id="GO:0046872">
    <property type="term" value="F:metal ion binding"/>
    <property type="evidence" value="ECO:0007669"/>
    <property type="project" value="UniProtKB-KW"/>
</dbReference>
<dbReference type="InterPro" id="IPR023696">
    <property type="entry name" value="Ureohydrolase_dom_sf"/>
</dbReference>
<dbReference type="RefSeq" id="WP_138696202.1">
    <property type="nucleotide sequence ID" value="NZ_JBHSAZ010000103.1"/>
</dbReference>
<protein>
    <recommendedName>
        <fullName evidence="6">Arginase family protein</fullName>
    </recommendedName>
</protein>
<comment type="similarity">
    <text evidence="3">Belongs to the arginase family.</text>
</comment>
<dbReference type="SUPFAM" id="SSF52768">
    <property type="entry name" value="Arginase/deacetylase"/>
    <property type="match status" value="1"/>
</dbReference>
<evidence type="ECO:0000256" key="3">
    <source>
        <dbReference type="PROSITE-ProRule" id="PRU00742"/>
    </source>
</evidence>
<dbReference type="Proteomes" id="UP000306628">
    <property type="component" value="Unassembled WGS sequence"/>
</dbReference>
<keyword evidence="2" id="KW-0378">Hydrolase</keyword>
<proteinExistence type="inferred from homology"/>
<accession>A0A5S4FVE3</accession>
<dbReference type="Gene3D" id="3.40.800.10">
    <property type="entry name" value="Ureohydrolase domain"/>
    <property type="match status" value="2"/>
</dbReference>
<evidence type="ECO:0000256" key="2">
    <source>
        <dbReference type="ARBA" id="ARBA00022801"/>
    </source>
</evidence>
<dbReference type="PROSITE" id="PS51409">
    <property type="entry name" value="ARGINASE_2"/>
    <property type="match status" value="1"/>
</dbReference>
<dbReference type="AlphaFoldDB" id="A0A5S4FVE3"/>
<evidence type="ECO:0000313" key="5">
    <source>
        <dbReference type="Proteomes" id="UP000306628"/>
    </source>
</evidence>
<evidence type="ECO:0000313" key="4">
    <source>
        <dbReference type="EMBL" id="TMR24747.1"/>
    </source>
</evidence>
<dbReference type="GO" id="GO:0008783">
    <property type="term" value="F:agmatinase activity"/>
    <property type="evidence" value="ECO:0007669"/>
    <property type="project" value="TreeGrafter"/>
</dbReference>
<name>A0A5S4FVE3_9ACTN</name>
<dbReference type="GO" id="GO:0033389">
    <property type="term" value="P:putrescine biosynthetic process from arginine, via agmatine"/>
    <property type="evidence" value="ECO:0007669"/>
    <property type="project" value="TreeGrafter"/>
</dbReference>
<sequence length="232" mass="25661">MRKVRVIVVDYDGGTKVPGSGGSSPAWHVVLEDLPISLRAHIAGQLTISRSLGRYIPSMVRFAIGDCLRDGLSPLLLGGDHSLSYATAWAARECVGTLAVVHADAHHDSYQVPYLSNYSFAYHAGRDFGHQWHGVGWRHEPDQLRSRRLEYDVRGPSWLSFDFDYFDPEIFPAVRFPVPGPGGTPEDLDATIDRMKGPLLGVDLLEWMPAPGAENSDLVMRTVVRALEAVLR</sequence>
<evidence type="ECO:0008006" key="6">
    <source>
        <dbReference type="Google" id="ProtNLM"/>
    </source>
</evidence>
<evidence type="ECO:0000256" key="1">
    <source>
        <dbReference type="ARBA" id="ARBA00022723"/>
    </source>
</evidence>
<reference evidence="4 5" key="1">
    <citation type="submission" date="2019-05" db="EMBL/GenBank/DDBJ databases">
        <title>Draft genome sequence of Nonomuraea zeae DSM 100528.</title>
        <authorList>
            <person name="Saricaoglu S."/>
            <person name="Isik K."/>
        </authorList>
    </citation>
    <scope>NUCLEOTIDE SEQUENCE [LARGE SCALE GENOMIC DNA]</scope>
    <source>
        <strain evidence="4 5">DSM 100528</strain>
    </source>
</reference>
<gene>
    <name evidence="4" type="ORF">ETD85_46190</name>
</gene>
<dbReference type="PANTHER" id="PTHR11358:SF26">
    <property type="entry name" value="GUANIDINO ACID HYDROLASE, MITOCHONDRIAL"/>
    <property type="match status" value="1"/>
</dbReference>
<dbReference type="OrthoDB" id="9788689at2"/>